<keyword evidence="2" id="KW-1185">Reference proteome</keyword>
<protein>
    <submittedName>
        <fullName evidence="1">Uncharacterized protein</fullName>
    </submittedName>
</protein>
<dbReference type="HOGENOM" id="CLU_2492731_0_0_9"/>
<organism evidence="1 2">
    <name type="scientific">Desulfofarcimen acetoxidans (strain ATCC 49208 / DSM 771 / KCTC 5769 / VKM B-1644 / 5575)</name>
    <name type="common">Desulfotomaculum acetoxidans</name>
    <dbReference type="NCBI Taxonomy" id="485916"/>
    <lineage>
        <taxon>Bacteria</taxon>
        <taxon>Bacillati</taxon>
        <taxon>Bacillota</taxon>
        <taxon>Clostridia</taxon>
        <taxon>Eubacteriales</taxon>
        <taxon>Peptococcaceae</taxon>
        <taxon>Desulfofarcimen</taxon>
    </lineage>
</organism>
<name>C8VXZ1_DESAS</name>
<evidence type="ECO:0000313" key="1">
    <source>
        <dbReference type="EMBL" id="ACV64620.1"/>
    </source>
</evidence>
<proteinExistence type="predicted"/>
<dbReference type="EMBL" id="CP001720">
    <property type="protein sequence ID" value="ACV64620.1"/>
    <property type="molecule type" value="Genomic_DNA"/>
</dbReference>
<dbReference type="KEGG" id="dae:Dtox_3927"/>
<reference evidence="1 2" key="1">
    <citation type="journal article" date="2009" name="Stand. Genomic Sci.">
        <title>Complete genome sequence of Desulfotomaculum acetoxidans type strain (5575).</title>
        <authorList>
            <person name="Spring S."/>
            <person name="Lapidus A."/>
            <person name="Schroder M."/>
            <person name="Gleim D."/>
            <person name="Sims D."/>
            <person name="Meincke L."/>
            <person name="Glavina Del Rio T."/>
            <person name="Tice H."/>
            <person name="Copeland A."/>
            <person name="Cheng J.F."/>
            <person name="Lucas S."/>
            <person name="Chen F."/>
            <person name="Nolan M."/>
            <person name="Bruce D."/>
            <person name="Goodwin L."/>
            <person name="Pitluck S."/>
            <person name="Ivanova N."/>
            <person name="Mavromatis K."/>
            <person name="Mikhailova N."/>
            <person name="Pati A."/>
            <person name="Chen A."/>
            <person name="Palaniappan K."/>
            <person name="Land M."/>
            <person name="Hauser L."/>
            <person name="Chang Y.J."/>
            <person name="Jeffries C.D."/>
            <person name="Chain P."/>
            <person name="Saunders E."/>
            <person name="Brettin T."/>
            <person name="Detter J.C."/>
            <person name="Goker M."/>
            <person name="Bristow J."/>
            <person name="Eisen J.A."/>
            <person name="Markowitz V."/>
            <person name="Hugenholtz P."/>
            <person name="Kyrpides N.C."/>
            <person name="Klenk H.P."/>
            <person name="Han C."/>
        </authorList>
    </citation>
    <scope>NUCLEOTIDE SEQUENCE [LARGE SCALE GENOMIC DNA]</scope>
    <source>
        <strain evidence="2">ATCC 49208 / DSM 771 / VKM B-1644</strain>
    </source>
</reference>
<gene>
    <name evidence="1" type="ordered locus">Dtox_3927</name>
</gene>
<dbReference type="RefSeq" id="WP_015759296.1">
    <property type="nucleotide sequence ID" value="NC_013216.1"/>
</dbReference>
<sequence length="86" mass="10021">MVMKSVGVISKDIYSKNQRFPWLNKFKRTCKINGNNGEFIIVTSICKKEFEKGMARVGKRDYSITSNKLFEKTEYSVAKLEDFLNK</sequence>
<evidence type="ECO:0000313" key="2">
    <source>
        <dbReference type="Proteomes" id="UP000002217"/>
    </source>
</evidence>
<dbReference type="AlphaFoldDB" id="C8VXZ1"/>
<accession>C8VXZ1</accession>
<dbReference type="Proteomes" id="UP000002217">
    <property type="component" value="Chromosome"/>
</dbReference>